<feature type="domain" description="Histidine kinase" evidence="12">
    <location>
        <begin position="297"/>
        <end position="516"/>
    </location>
</feature>
<keyword evidence="15" id="KW-1185">Reference proteome</keyword>
<comment type="caution">
    <text evidence="14">The sequence shown here is derived from an EMBL/GenBank/DDBJ whole genome shotgun (WGS) entry which is preliminary data.</text>
</comment>
<dbReference type="SUPFAM" id="SSF158472">
    <property type="entry name" value="HAMP domain-like"/>
    <property type="match status" value="1"/>
</dbReference>
<dbReference type="Pfam" id="PF00512">
    <property type="entry name" value="HisKA"/>
    <property type="match status" value="1"/>
</dbReference>
<protein>
    <recommendedName>
        <fullName evidence="3">histidine kinase</fullName>
        <ecNumber evidence="3">2.7.13.3</ecNumber>
    </recommendedName>
</protein>
<evidence type="ECO:0000256" key="1">
    <source>
        <dbReference type="ARBA" id="ARBA00000085"/>
    </source>
</evidence>
<keyword evidence="8 11" id="KW-1133">Transmembrane helix</keyword>
<evidence type="ECO:0000256" key="8">
    <source>
        <dbReference type="ARBA" id="ARBA00022989"/>
    </source>
</evidence>
<dbReference type="InterPro" id="IPR036890">
    <property type="entry name" value="HATPase_C_sf"/>
</dbReference>
<reference evidence="14 15" key="1">
    <citation type="submission" date="2018-07" db="EMBL/GenBank/DDBJ databases">
        <title>Genomic Encyclopedia of Type Strains, Phase IV (KMG-IV): sequencing the most valuable type-strain genomes for metagenomic binning, comparative biology and taxonomic classification.</title>
        <authorList>
            <person name="Goeker M."/>
        </authorList>
    </citation>
    <scope>NUCLEOTIDE SEQUENCE [LARGE SCALE GENOMIC DNA]</scope>
    <source>
        <strain evidence="14 15">DSM 26725</strain>
    </source>
</reference>
<dbReference type="Gene3D" id="1.10.287.130">
    <property type="match status" value="1"/>
</dbReference>
<keyword evidence="7 14" id="KW-0418">Kinase</keyword>
<dbReference type="InterPro" id="IPR050428">
    <property type="entry name" value="TCS_sensor_his_kinase"/>
</dbReference>
<feature type="transmembrane region" description="Helical" evidence="11">
    <location>
        <begin position="212"/>
        <end position="233"/>
    </location>
</feature>
<dbReference type="InterPro" id="IPR003660">
    <property type="entry name" value="HAMP_dom"/>
</dbReference>
<feature type="transmembrane region" description="Helical" evidence="11">
    <location>
        <begin position="20"/>
        <end position="39"/>
    </location>
</feature>
<evidence type="ECO:0000256" key="5">
    <source>
        <dbReference type="ARBA" id="ARBA00022679"/>
    </source>
</evidence>
<dbReference type="PANTHER" id="PTHR45436:SF5">
    <property type="entry name" value="SENSOR HISTIDINE KINASE TRCS"/>
    <property type="match status" value="1"/>
</dbReference>
<proteinExistence type="predicted"/>
<evidence type="ECO:0000256" key="11">
    <source>
        <dbReference type="SAM" id="Phobius"/>
    </source>
</evidence>
<dbReference type="EC" id="2.7.13.3" evidence="3"/>
<dbReference type="AlphaFoldDB" id="A0A3D9FDB0"/>
<dbReference type="Gene3D" id="6.10.340.10">
    <property type="match status" value="1"/>
</dbReference>
<evidence type="ECO:0000256" key="10">
    <source>
        <dbReference type="ARBA" id="ARBA00023136"/>
    </source>
</evidence>
<dbReference type="SMART" id="SM00388">
    <property type="entry name" value="HisKA"/>
    <property type="match status" value="1"/>
</dbReference>
<dbReference type="PROSITE" id="PS50885">
    <property type="entry name" value="HAMP"/>
    <property type="match status" value="1"/>
</dbReference>
<dbReference type="Pfam" id="PF02518">
    <property type="entry name" value="HATPase_c"/>
    <property type="match status" value="1"/>
</dbReference>
<keyword evidence="10 11" id="KW-0472">Membrane</keyword>
<keyword evidence="6 11" id="KW-0812">Transmembrane</keyword>
<evidence type="ECO:0000256" key="4">
    <source>
        <dbReference type="ARBA" id="ARBA00022553"/>
    </source>
</evidence>
<dbReference type="InterPro" id="IPR004358">
    <property type="entry name" value="Sig_transdc_His_kin-like_C"/>
</dbReference>
<name>A0A3D9FDB0_9SPHN</name>
<dbReference type="PANTHER" id="PTHR45436">
    <property type="entry name" value="SENSOR HISTIDINE KINASE YKOH"/>
    <property type="match status" value="1"/>
</dbReference>
<dbReference type="Gene3D" id="3.30.565.10">
    <property type="entry name" value="Histidine kinase-like ATPase, C-terminal domain"/>
    <property type="match status" value="1"/>
</dbReference>
<dbReference type="InterPro" id="IPR025908">
    <property type="entry name" value="Sensor_TM1"/>
</dbReference>
<dbReference type="PRINTS" id="PR00344">
    <property type="entry name" value="BCTRLSENSOR"/>
</dbReference>
<feature type="domain" description="HAMP" evidence="13">
    <location>
        <begin position="234"/>
        <end position="289"/>
    </location>
</feature>
<organism evidence="14 15">
    <name type="scientific">Parasphingopyxis lamellibrachiae</name>
    <dbReference type="NCBI Taxonomy" id="680125"/>
    <lineage>
        <taxon>Bacteria</taxon>
        <taxon>Pseudomonadati</taxon>
        <taxon>Pseudomonadota</taxon>
        <taxon>Alphaproteobacteria</taxon>
        <taxon>Sphingomonadales</taxon>
        <taxon>Sphingomonadaceae</taxon>
        <taxon>Parasphingopyxis</taxon>
    </lineage>
</organism>
<dbReference type="InterPro" id="IPR003661">
    <property type="entry name" value="HisK_dim/P_dom"/>
</dbReference>
<dbReference type="GO" id="GO:0016020">
    <property type="term" value="C:membrane"/>
    <property type="evidence" value="ECO:0007669"/>
    <property type="project" value="UniProtKB-SubCell"/>
</dbReference>
<evidence type="ECO:0000256" key="3">
    <source>
        <dbReference type="ARBA" id="ARBA00012438"/>
    </source>
</evidence>
<dbReference type="InterPro" id="IPR036097">
    <property type="entry name" value="HisK_dim/P_sf"/>
</dbReference>
<dbReference type="SMART" id="SM00304">
    <property type="entry name" value="HAMP"/>
    <property type="match status" value="1"/>
</dbReference>
<accession>A0A3D9FDB0</accession>
<dbReference type="OrthoDB" id="9805942at2"/>
<comment type="catalytic activity">
    <reaction evidence="1">
        <text>ATP + protein L-histidine = ADP + protein N-phospho-L-histidine.</text>
        <dbReference type="EC" id="2.7.13.3"/>
    </reaction>
</comment>
<evidence type="ECO:0000256" key="2">
    <source>
        <dbReference type="ARBA" id="ARBA00004370"/>
    </source>
</evidence>
<dbReference type="PROSITE" id="PS50109">
    <property type="entry name" value="HIS_KIN"/>
    <property type="match status" value="1"/>
</dbReference>
<dbReference type="Pfam" id="PF13755">
    <property type="entry name" value="Sensor_TM1"/>
    <property type="match status" value="1"/>
</dbReference>
<dbReference type="RefSeq" id="WP_116235140.1">
    <property type="nucleotide sequence ID" value="NZ_QRDP01000004.1"/>
</dbReference>
<keyword evidence="9" id="KW-0902">Two-component regulatory system</keyword>
<comment type="subcellular location">
    <subcellularLocation>
        <location evidence="2">Membrane</location>
    </subcellularLocation>
</comment>
<evidence type="ECO:0000259" key="12">
    <source>
        <dbReference type="PROSITE" id="PS50109"/>
    </source>
</evidence>
<dbReference type="GO" id="GO:0000155">
    <property type="term" value="F:phosphorelay sensor kinase activity"/>
    <property type="evidence" value="ECO:0007669"/>
    <property type="project" value="InterPro"/>
</dbReference>
<keyword evidence="4" id="KW-0597">Phosphoprotein</keyword>
<dbReference type="CDD" id="cd06225">
    <property type="entry name" value="HAMP"/>
    <property type="match status" value="1"/>
</dbReference>
<evidence type="ECO:0000256" key="9">
    <source>
        <dbReference type="ARBA" id="ARBA00023012"/>
    </source>
</evidence>
<dbReference type="Pfam" id="PF00672">
    <property type="entry name" value="HAMP"/>
    <property type="match status" value="1"/>
</dbReference>
<keyword evidence="5" id="KW-0808">Transferase</keyword>
<dbReference type="SUPFAM" id="SSF47384">
    <property type="entry name" value="Homodimeric domain of signal transducing histidine kinase"/>
    <property type="match status" value="1"/>
</dbReference>
<dbReference type="InterPro" id="IPR005467">
    <property type="entry name" value="His_kinase_dom"/>
</dbReference>
<evidence type="ECO:0000313" key="15">
    <source>
        <dbReference type="Proteomes" id="UP000256310"/>
    </source>
</evidence>
<dbReference type="InterPro" id="IPR003594">
    <property type="entry name" value="HATPase_dom"/>
</dbReference>
<gene>
    <name evidence="14" type="ORF">DFR46_0647</name>
</gene>
<dbReference type="SUPFAM" id="SSF55874">
    <property type="entry name" value="ATPase domain of HSP90 chaperone/DNA topoisomerase II/histidine kinase"/>
    <property type="match status" value="1"/>
</dbReference>
<evidence type="ECO:0000256" key="6">
    <source>
        <dbReference type="ARBA" id="ARBA00022692"/>
    </source>
</evidence>
<dbReference type="Proteomes" id="UP000256310">
    <property type="component" value="Unassembled WGS sequence"/>
</dbReference>
<evidence type="ECO:0000259" key="13">
    <source>
        <dbReference type="PROSITE" id="PS50885"/>
    </source>
</evidence>
<evidence type="ECO:0000313" key="14">
    <source>
        <dbReference type="EMBL" id="RED15648.1"/>
    </source>
</evidence>
<evidence type="ECO:0000256" key="7">
    <source>
        <dbReference type="ARBA" id="ARBA00022777"/>
    </source>
</evidence>
<dbReference type="SMART" id="SM00387">
    <property type="entry name" value="HATPase_c"/>
    <property type="match status" value="1"/>
</dbReference>
<sequence length="518" mass="57069">MTQGEDLDLKWSARWSLTNRILAVNIFAIALLAGSFFWLDNYRVRLLDERTRQTETQAELIANVIEQTSPEDLDSVVAAVGTRTGHRIRIYDPQGIAQMDSWELAAPTYVNRDPATEPWRRSVARWMDRSIEAVVNADMLPSFEEPESDRFSAWNFSDEQPGINETITQLALAPDRTPMVSVAVPLRNRPGETVLVTANARDIRGDVRSARLTLGIIILAASLVSVLLSLFLARTIVLPLRRLSLAARRVRLGRAREVVLPRLPSRRDEIGLLARSLSDMSQALRQRIDATEAFAADVAHELKNPLASLSSAVDTLRKVKEPEYQAQLLDVVQDDVRRLDRLITEISTASRIDAELSRASFEKVDIGDLVGSIVASRDARNLNNRIRIAFGRPRTGSAVVMGDASQLARALANLLDNAVSFSPENGTVRIAATGDGERVYINVEDEGPGIPEDQHEAIFHRFHSIRPASEDFGKHSGLGLAIAKAIVDGHGGTIRAQNRDDSASGARFTISLPMATNV</sequence>
<dbReference type="CDD" id="cd00082">
    <property type="entry name" value="HisKA"/>
    <property type="match status" value="1"/>
</dbReference>
<dbReference type="EMBL" id="QRDP01000004">
    <property type="protein sequence ID" value="RED15648.1"/>
    <property type="molecule type" value="Genomic_DNA"/>
</dbReference>